<name>A0ABR9BMT5_9GAMM</name>
<organism evidence="1 2">
    <name type="scientific">Photobacterium arenosum</name>
    <dbReference type="NCBI Taxonomy" id="2774143"/>
    <lineage>
        <taxon>Bacteria</taxon>
        <taxon>Pseudomonadati</taxon>
        <taxon>Pseudomonadota</taxon>
        <taxon>Gammaproteobacteria</taxon>
        <taxon>Vibrionales</taxon>
        <taxon>Vibrionaceae</taxon>
        <taxon>Photobacterium</taxon>
    </lineage>
</organism>
<dbReference type="Proteomes" id="UP000649768">
    <property type="component" value="Unassembled WGS sequence"/>
</dbReference>
<comment type="caution">
    <text evidence="1">The sequence shown here is derived from an EMBL/GenBank/DDBJ whole genome shotgun (WGS) entry which is preliminary data.</text>
</comment>
<dbReference type="EMBL" id="JACYTP010000007">
    <property type="protein sequence ID" value="MBD8513514.1"/>
    <property type="molecule type" value="Genomic_DNA"/>
</dbReference>
<accession>A0ABR9BMT5</accession>
<evidence type="ECO:0000313" key="1">
    <source>
        <dbReference type="EMBL" id="MBD8513514.1"/>
    </source>
</evidence>
<sequence>MKSTLMAFPQGKIQDEFLGCRRRERLQPARTTAKNKKGFLGTLYPYKECLARIAPCQTSHWTQARHTSGSPESPALKAALVVWIPACRGNDGLKMYIDAFPQGKIQDEFLGCRRRERLQPARTTPKNKKGFLGTLYPYKECLARIAQCQENPRLKRDIPSLNQNPQP</sequence>
<evidence type="ECO:0000313" key="2">
    <source>
        <dbReference type="Proteomes" id="UP000649768"/>
    </source>
</evidence>
<proteinExistence type="predicted"/>
<dbReference type="RefSeq" id="WP_192016200.1">
    <property type="nucleotide sequence ID" value="NZ_JACYTP010000007.1"/>
</dbReference>
<gene>
    <name evidence="1" type="ORF">IFO68_12615</name>
</gene>
<protein>
    <submittedName>
        <fullName evidence="1">Uncharacterized protein</fullName>
    </submittedName>
</protein>
<keyword evidence="2" id="KW-1185">Reference proteome</keyword>
<reference evidence="1 2" key="1">
    <citation type="submission" date="2020-09" db="EMBL/GenBank/DDBJ databases">
        <title>Photobacterium sp. CAU 1568 isolated from sand of Sido Beach.</title>
        <authorList>
            <person name="Kim W."/>
        </authorList>
    </citation>
    <scope>NUCLEOTIDE SEQUENCE [LARGE SCALE GENOMIC DNA]</scope>
    <source>
        <strain evidence="1 2">CAU 1568</strain>
    </source>
</reference>